<reference evidence="2" key="1">
    <citation type="journal article" date="2020" name="Nat. Commun.">
        <title>Genome sequence of the cluster root forming white lupin.</title>
        <authorList>
            <person name="Hufnagel B."/>
            <person name="Marques A."/>
            <person name="Soriano A."/>
            <person name="Marques L."/>
            <person name="Divol F."/>
            <person name="Doumas P."/>
            <person name="Sallet E."/>
            <person name="Mancinotti D."/>
            <person name="Carrere S."/>
            <person name="Marande W."/>
            <person name="Arribat S."/>
            <person name="Keller J."/>
            <person name="Huneau C."/>
            <person name="Blein T."/>
            <person name="Aime D."/>
            <person name="Laguerre M."/>
            <person name="Taylor J."/>
            <person name="Schubert V."/>
            <person name="Nelson M."/>
            <person name="Geu-Flores F."/>
            <person name="Crespi M."/>
            <person name="Gallardo-Guerrero K."/>
            <person name="Delaux P.-M."/>
            <person name="Salse J."/>
            <person name="Berges H."/>
            <person name="Guyot R."/>
            <person name="Gouzy J."/>
            <person name="Peret B."/>
        </authorList>
    </citation>
    <scope>NUCLEOTIDE SEQUENCE [LARGE SCALE GENOMIC DNA]</scope>
    <source>
        <strain evidence="2">cv. Amiga</strain>
    </source>
</reference>
<keyword evidence="2" id="KW-1185">Reference proteome</keyword>
<evidence type="ECO:0000313" key="2">
    <source>
        <dbReference type="Proteomes" id="UP000447434"/>
    </source>
</evidence>
<proteinExistence type="predicted"/>
<accession>A0A6A4QW30</accession>
<dbReference type="AlphaFoldDB" id="A0A6A4QW30"/>
<comment type="caution">
    <text evidence="1">The sequence shown here is derived from an EMBL/GenBank/DDBJ whole genome shotgun (WGS) entry which is preliminary data.</text>
</comment>
<dbReference type="EMBL" id="WOCE01000003">
    <property type="protein sequence ID" value="KAE9617837.1"/>
    <property type="molecule type" value="Genomic_DNA"/>
</dbReference>
<organism evidence="1 2">
    <name type="scientific">Lupinus albus</name>
    <name type="common">White lupine</name>
    <name type="synonym">Lupinus termis</name>
    <dbReference type="NCBI Taxonomy" id="3870"/>
    <lineage>
        <taxon>Eukaryota</taxon>
        <taxon>Viridiplantae</taxon>
        <taxon>Streptophyta</taxon>
        <taxon>Embryophyta</taxon>
        <taxon>Tracheophyta</taxon>
        <taxon>Spermatophyta</taxon>
        <taxon>Magnoliopsida</taxon>
        <taxon>eudicotyledons</taxon>
        <taxon>Gunneridae</taxon>
        <taxon>Pentapetalae</taxon>
        <taxon>rosids</taxon>
        <taxon>fabids</taxon>
        <taxon>Fabales</taxon>
        <taxon>Fabaceae</taxon>
        <taxon>Papilionoideae</taxon>
        <taxon>50 kb inversion clade</taxon>
        <taxon>genistoids sensu lato</taxon>
        <taxon>core genistoids</taxon>
        <taxon>Genisteae</taxon>
        <taxon>Lupinus</taxon>
    </lineage>
</organism>
<name>A0A6A4QW30_LUPAL</name>
<gene>
    <name evidence="1" type="ORF">Lalb_Chr03g0039801</name>
</gene>
<dbReference type="Proteomes" id="UP000447434">
    <property type="component" value="Chromosome 3"/>
</dbReference>
<sequence>MQVEDSELKVKRELMTKGKETDFESDASGMLQYKGRVCVPHDVELRKSILEGVTQE</sequence>
<protein>
    <submittedName>
        <fullName evidence="1">Uncharacterized protein</fullName>
    </submittedName>
</protein>
<evidence type="ECO:0000313" key="1">
    <source>
        <dbReference type="EMBL" id="KAE9617837.1"/>
    </source>
</evidence>